<feature type="region of interest" description="Disordered" evidence="8">
    <location>
        <begin position="1"/>
        <end position="20"/>
    </location>
</feature>
<dbReference type="InterPro" id="IPR016903">
    <property type="entry name" value="Nucleolar_cplx-assoc_3"/>
</dbReference>
<dbReference type="GO" id="GO:0003682">
    <property type="term" value="F:chromatin binding"/>
    <property type="evidence" value="ECO:0007669"/>
    <property type="project" value="TreeGrafter"/>
</dbReference>
<dbReference type="InterPro" id="IPR005612">
    <property type="entry name" value="CCAAT-binding_factor"/>
</dbReference>
<dbReference type="SUPFAM" id="SSF48371">
    <property type="entry name" value="ARM repeat"/>
    <property type="match status" value="1"/>
</dbReference>
<comment type="subcellular location">
    <subcellularLocation>
        <location evidence="1">Nucleus</location>
        <location evidence="1">Nucleolus</location>
    </subcellularLocation>
</comment>
<feature type="compositionally biased region" description="Basic residues" evidence="8">
    <location>
        <begin position="1"/>
        <end position="18"/>
    </location>
</feature>
<feature type="domain" description="CCAAT-binding factor" evidence="9">
    <location>
        <begin position="537"/>
        <end position="673"/>
    </location>
</feature>
<dbReference type="InterPro" id="IPR016024">
    <property type="entry name" value="ARM-type_fold"/>
</dbReference>
<protein>
    <recommendedName>
        <fullName evidence="6">NOC3-like protein</fullName>
    </recommendedName>
    <alternativeName>
        <fullName evidence="5">Nucleolar complex-associated protein 3-like protein</fullName>
    </alternativeName>
</protein>
<evidence type="ECO:0000256" key="8">
    <source>
        <dbReference type="SAM" id="MobiDB-lite"/>
    </source>
</evidence>
<evidence type="ECO:0000259" key="10">
    <source>
        <dbReference type="Pfam" id="PF07540"/>
    </source>
</evidence>
<evidence type="ECO:0000313" key="12">
    <source>
        <dbReference type="Proteomes" id="UP001153636"/>
    </source>
</evidence>
<feature type="domain" description="Nucleolar complex-associated protein 3 N-terminal" evidence="10">
    <location>
        <begin position="200"/>
        <end position="292"/>
    </location>
</feature>
<organism evidence="11 12">
    <name type="scientific">Psylliodes chrysocephalus</name>
    <dbReference type="NCBI Taxonomy" id="3402493"/>
    <lineage>
        <taxon>Eukaryota</taxon>
        <taxon>Metazoa</taxon>
        <taxon>Ecdysozoa</taxon>
        <taxon>Arthropoda</taxon>
        <taxon>Hexapoda</taxon>
        <taxon>Insecta</taxon>
        <taxon>Pterygota</taxon>
        <taxon>Neoptera</taxon>
        <taxon>Endopterygota</taxon>
        <taxon>Coleoptera</taxon>
        <taxon>Polyphaga</taxon>
        <taxon>Cucujiformia</taxon>
        <taxon>Chrysomeloidea</taxon>
        <taxon>Chrysomelidae</taxon>
        <taxon>Galerucinae</taxon>
        <taxon>Alticini</taxon>
        <taxon>Psylliodes</taxon>
    </lineage>
</organism>
<name>A0A9P0CPW5_9CUCU</name>
<feature type="region of interest" description="Disordered" evidence="8">
    <location>
        <begin position="35"/>
        <end position="57"/>
    </location>
</feature>
<comment type="similarity">
    <text evidence="2">Belongs to the CBF/MAK21 family.</text>
</comment>
<dbReference type="GO" id="GO:0005730">
    <property type="term" value="C:nucleolus"/>
    <property type="evidence" value="ECO:0007669"/>
    <property type="project" value="UniProtKB-SubCell"/>
</dbReference>
<dbReference type="Pfam" id="PF07540">
    <property type="entry name" value="NOC3p"/>
    <property type="match status" value="1"/>
</dbReference>
<evidence type="ECO:0000256" key="4">
    <source>
        <dbReference type="ARBA" id="ARBA00023242"/>
    </source>
</evidence>
<dbReference type="AlphaFoldDB" id="A0A9P0CPW5"/>
<evidence type="ECO:0000256" key="6">
    <source>
        <dbReference type="ARBA" id="ARBA00032937"/>
    </source>
</evidence>
<evidence type="ECO:0000256" key="5">
    <source>
        <dbReference type="ARBA" id="ARBA00032701"/>
    </source>
</evidence>
<reference evidence="11" key="1">
    <citation type="submission" date="2022-01" db="EMBL/GenBank/DDBJ databases">
        <authorList>
            <person name="King R."/>
        </authorList>
    </citation>
    <scope>NUCLEOTIDE SEQUENCE</scope>
</reference>
<evidence type="ECO:0000256" key="1">
    <source>
        <dbReference type="ARBA" id="ARBA00004604"/>
    </source>
</evidence>
<dbReference type="Pfam" id="PF03914">
    <property type="entry name" value="CBF"/>
    <property type="match status" value="1"/>
</dbReference>
<dbReference type="Proteomes" id="UP001153636">
    <property type="component" value="Chromosome 12"/>
</dbReference>
<keyword evidence="12" id="KW-1185">Reference proteome</keyword>
<dbReference type="EMBL" id="OV651824">
    <property type="protein sequence ID" value="CAH1102041.1"/>
    <property type="molecule type" value="Genomic_DNA"/>
</dbReference>
<keyword evidence="3 7" id="KW-0175">Coiled coil</keyword>
<accession>A0A9P0CPW5</accession>
<sequence length="735" mass="84704">MKAKISKSKRNNQKKNKLIKQGVIKKVNKPLKKVPNGISAVKKPKPVEEDESDQGEDLLDMVEDEDMSFLKSAITSRSYNIYNKVRYSEPEATKTKRKKATQDDDTIENDFEEQLGENDNNEKIKELLPIKTKKGIVRNRVVEQFQDDENDIEQENTEEVVDEEQSDEENFSLETSGFDIDGPISFSQLLAKRNEVLNKAKIHIGTLSAGLLENPEEKVTNLRTLLSMLDEETAEMYSSIRKIIVVSLLEVFKDILPSYEIKSVQSDGVKLKKDTLKLKKYEESLLLYYKKYLQKLEKYAFVLFKKRGDSRIRSKEEIILGTLAIHSMCDLLMTHPYFNFSQNVAQAIVPFLNNRDKKVREIVKSSITTIFKEDKKEEITVKILRVINHYLKTHLNVHVEMLEVLLVLNLKEVNLDQEKEHDMKQKKLMSHKSRILQLSKKEKKRKKKLKEVENELLETKAEESKQNRQKNLLEITKIIFNIYFRILKNSNNTKLLGVCLEGLAKFAHCINIEFYIDIVNVLDNLLKEDWLGYRERLFCIQTVFSILSGQGDALNMDPLRFYNSLFKELLAINASSKKSGDVSVLIKTLCEALIKRRKKITQNRTLGFIKRMAQLSLQLTHEGTLGCLGIIKTIMQLTRSTDILLDLDPSSGEGKYQPEIDDPEYTNAASTALTPEQLCTQFDMSEMAFNPPVPLSKSGPKGKSKFVFADSSFEDECRDVLRRPTKRKSFWIDSI</sequence>
<dbReference type="PANTHER" id="PTHR14428:SF5">
    <property type="entry name" value="NUCLEOLAR COMPLEX PROTEIN 3 HOMOLOG"/>
    <property type="match status" value="1"/>
</dbReference>
<dbReference type="GO" id="GO:0006270">
    <property type="term" value="P:DNA replication initiation"/>
    <property type="evidence" value="ECO:0007669"/>
    <property type="project" value="TreeGrafter"/>
</dbReference>
<dbReference type="InterPro" id="IPR011501">
    <property type="entry name" value="Noc3_N"/>
</dbReference>
<feature type="coiled-coil region" evidence="7">
    <location>
        <begin position="435"/>
        <end position="469"/>
    </location>
</feature>
<evidence type="ECO:0000256" key="2">
    <source>
        <dbReference type="ARBA" id="ARBA00007797"/>
    </source>
</evidence>
<gene>
    <name evidence="11" type="ORF">PSYICH_LOCUS3397</name>
</gene>
<dbReference type="PANTHER" id="PTHR14428">
    <property type="entry name" value="NUCLEOLAR COMPLEX PROTEIN 3"/>
    <property type="match status" value="1"/>
</dbReference>
<evidence type="ECO:0000313" key="11">
    <source>
        <dbReference type="EMBL" id="CAH1102041.1"/>
    </source>
</evidence>
<evidence type="ECO:0000256" key="3">
    <source>
        <dbReference type="ARBA" id="ARBA00023054"/>
    </source>
</evidence>
<dbReference type="OrthoDB" id="10263597at2759"/>
<evidence type="ECO:0000259" key="9">
    <source>
        <dbReference type="Pfam" id="PF03914"/>
    </source>
</evidence>
<evidence type="ECO:0000256" key="7">
    <source>
        <dbReference type="SAM" id="Coils"/>
    </source>
</evidence>
<proteinExistence type="inferred from homology"/>
<feature type="compositionally biased region" description="Acidic residues" evidence="8">
    <location>
        <begin position="48"/>
        <end position="57"/>
    </location>
</feature>
<keyword evidence="4" id="KW-0539">Nucleus</keyword>